<dbReference type="InterPro" id="IPR013762">
    <property type="entry name" value="Integrase-like_cat_sf"/>
</dbReference>
<dbReference type="InterPro" id="IPR050090">
    <property type="entry name" value="Tyrosine_recombinase_XerCD"/>
</dbReference>
<evidence type="ECO:0000256" key="1">
    <source>
        <dbReference type="ARBA" id="ARBA00022908"/>
    </source>
</evidence>
<keyword evidence="6" id="KW-1185">Reference proteome</keyword>
<organism evidence="5 6">
    <name type="scientific">Oceanimonas pelagia</name>
    <dbReference type="NCBI Taxonomy" id="3028314"/>
    <lineage>
        <taxon>Bacteria</taxon>
        <taxon>Pseudomonadati</taxon>
        <taxon>Pseudomonadota</taxon>
        <taxon>Gammaproteobacteria</taxon>
        <taxon>Aeromonadales</taxon>
        <taxon>Aeromonadaceae</taxon>
        <taxon>Oceanimonas</taxon>
    </lineage>
</organism>
<dbReference type="SUPFAM" id="SSF56349">
    <property type="entry name" value="DNA breaking-rejoining enzymes"/>
    <property type="match status" value="1"/>
</dbReference>
<dbReference type="InterPro" id="IPR002104">
    <property type="entry name" value="Integrase_catalytic"/>
</dbReference>
<protein>
    <submittedName>
        <fullName evidence="5">Site-specific integrase</fullName>
    </submittedName>
</protein>
<dbReference type="AlphaFoldDB" id="A0AA50QAV3"/>
<dbReference type="RefSeq" id="WP_306760772.1">
    <property type="nucleotide sequence ID" value="NZ_CP118224.1"/>
</dbReference>
<keyword evidence="2" id="KW-0238">DNA-binding</keyword>
<dbReference type="Pfam" id="PF00589">
    <property type="entry name" value="Phage_integrase"/>
    <property type="match status" value="1"/>
</dbReference>
<dbReference type="KEGG" id="ope:PU634_10655"/>
<gene>
    <name evidence="5" type="ORF">PU634_10655</name>
</gene>
<evidence type="ECO:0000313" key="6">
    <source>
        <dbReference type="Proteomes" id="UP001223802"/>
    </source>
</evidence>
<dbReference type="InterPro" id="IPR011010">
    <property type="entry name" value="DNA_brk_join_enz"/>
</dbReference>
<evidence type="ECO:0000259" key="4">
    <source>
        <dbReference type="PROSITE" id="PS51898"/>
    </source>
</evidence>
<dbReference type="GO" id="GO:0015074">
    <property type="term" value="P:DNA integration"/>
    <property type="evidence" value="ECO:0007669"/>
    <property type="project" value="UniProtKB-KW"/>
</dbReference>
<dbReference type="PROSITE" id="PS51898">
    <property type="entry name" value="TYR_RECOMBINASE"/>
    <property type="match status" value="1"/>
</dbReference>
<dbReference type="Proteomes" id="UP001223802">
    <property type="component" value="Chromosome"/>
</dbReference>
<keyword evidence="1" id="KW-0229">DNA integration</keyword>
<accession>A0AA50QAV3</accession>
<proteinExistence type="predicted"/>
<name>A0AA50QAV3_9GAMM</name>
<dbReference type="GO" id="GO:0006310">
    <property type="term" value="P:DNA recombination"/>
    <property type="evidence" value="ECO:0007669"/>
    <property type="project" value="UniProtKB-KW"/>
</dbReference>
<dbReference type="PANTHER" id="PTHR30349:SF36">
    <property type="entry name" value="PROPHAGE INTEGRASE INTR-RELATED"/>
    <property type="match status" value="1"/>
</dbReference>
<dbReference type="Gene3D" id="1.10.150.130">
    <property type="match status" value="1"/>
</dbReference>
<dbReference type="GO" id="GO:0003677">
    <property type="term" value="F:DNA binding"/>
    <property type="evidence" value="ECO:0007669"/>
    <property type="project" value="UniProtKB-KW"/>
</dbReference>
<dbReference type="PANTHER" id="PTHR30349">
    <property type="entry name" value="PHAGE INTEGRASE-RELATED"/>
    <property type="match status" value="1"/>
</dbReference>
<evidence type="ECO:0000256" key="2">
    <source>
        <dbReference type="ARBA" id="ARBA00023125"/>
    </source>
</evidence>
<evidence type="ECO:0000256" key="3">
    <source>
        <dbReference type="ARBA" id="ARBA00023172"/>
    </source>
</evidence>
<dbReference type="EMBL" id="CP118224">
    <property type="protein sequence ID" value="WMC09577.1"/>
    <property type="molecule type" value="Genomic_DNA"/>
</dbReference>
<reference evidence="5 6" key="1">
    <citation type="submission" date="2023-02" db="EMBL/GenBank/DDBJ databases">
        <title>Complete genome sequence of a novel bacterium Oceanimonas sp. NTOU-MSR1 isolated from marine coast sediment.</title>
        <authorList>
            <person name="Yang H.-T."/>
            <person name="Chen Y.-L."/>
            <person name="Ho Y.-N."/>
        </authorList>
    </citation>
    <scope>NUCLEOTIDE SEQUENCE [LARGE SCALE GENOMIC DNA]</scope>
    <source>
        <strain evidence="5 6">NTOU-MSR1</strain>
    </source>
</reference>
<evidence type="ECO:0000313" key="5">
    <source>
        <dbReference type="EMBL" id="WMC09577.1"/>
    </source>
</evidence>
<sequence length="453" mass="52147">MRTTMKITKKAEKLLAATPGLHLHNNKLRVVFRLPGETKPTKRSLKLEPTEPNILFAANKLGTIKQDITFGLYSNDPEAFWLKHFPEELQSKAEQTPTLKEVLYAKYNDLLYTWSGSSQRSYGYAVSTVSQYLGHLPVDQVRSSHVRELQKKLLSGEDRHKPLASRTVNMYLKQSQYLLDLYLEELGERTNQIYSNPFKKVPALKEGRSFSDDEDQDVYPFSPQELSRILEYLAKNPLKHRLVRWMVYTGMRPGEIVALAWEDIDLEANVVKVRYNYSRHSNGLKLPKTTHGRRTIELLPQAAEVLAEMFPVTGHLPGELMTVTEHYNKTKEVLRRNVFLYRSSKGVFRRLHENLTFPTVTWGRILNKVDVPYRRPYQLRHTYASWALMNGADPMWVARQMGHSDWGVIRTVYGKWIPQAMQSPAQLLGSKLGGFVPYTSPKPGTQEDGEKSL</sequence>
<feature type="domain" description="Tyr recombinase" evidence="4">
    <location>
        <begin position="216"/>
        <end position="426"/>
    </location>
</feature>
<dbReference type="Gene3D" id="1.10.443.10">
    <property type="entry name" value="Intergrase catalytic core"/>
    <property type="match status" value="1"/>
</dbReference>
<dbReference type="InterPro" id="IPR010998">
    <property type="entry name" value="Integrase_recombinase_N"/>
</dbReference>
<dbReference type="CDD" id="cd01189">
    <property type="entry name" value="INT_ICEBs1_C_like"/>
    <property type="match status" value="1"/>
</dbReference>
<keyword evidence="3" id="KW-0233">DNA recombination</keyword>